<evidence type="ECO:0000256" key="1">
    <source>
        <dbReference type="SAM" id="Phobius"/>
    </source>
</evidence>
<keyword evidence="1" id="KW-1133">Transmembrane helix</keyword>
<dbReference type="Proteomes" id="UP001159179">
    <property type="component" value="Unassembled WGS sequence"/>
</dbReference>
<sequence>MSEFLLFYLPSFVIFVLLFTREVVVIMKKKLANLGLMAILILSISSVASASTATNGESHNPCGNHGCEARPY</sequence>
<comment type="caution">
    <text evidence="2">The sequence shown here is derived from an EMBL/GenBank/DDBJ whole genome shotgun (WGS) entry which is preliminary data.</text>
</comment>
<organism evidence="2 3">
    <name type="scientific">Heyndrickxia oleronia</name>
    <dbReference type="NCBI Taxonomy" id="38875"/>
    <lineage>
        <taxon>Bacteria</taxon>
        <taxon>Bacillati</taxon>
        <taxon>Bacillota</taxon>
        <taxon>Bacilli</taxon>
        <taxon>Bacillales</taxon>
        <taxon>Bacillaceae</taxon>
        <taxon>Heyndrickxia</taxon>
    </lineage>
</organism>
<evidence type="ECO:0000313" key="2">
    <source>
        <dbReference type="EMBL" id="MDH5163464.1"/>
    </source>
</evidence>
<protein>
    <submittedName>
        <fullName evidence="2">Uncharacterized protein</fullName>
    </submittedName>
</protein>
<name>A0AAW6SX73_9BACI</name>
<feature type="transmembrane region" description="Helical" evidence="1">
    <location>
        <begin position="6"/>
        <end position="24"/>
    </location>
</feature>
<dbReference type="RefSeq" id="WP_280618183.1">
    <property type="nucleotide sequence ID" value="NZ_JAROYP010000015.1"/>
</dbReference>
<gene>
    <name evidence="2" type="ORF">P5X88_21240</name>
</gene>
<accession>A0AAW6SX73</accession>
<feature type="transmembrane region" description="Helical" evidence="1">
    <location>
        <begin position="31"/>
        <end position="51"/>
    </location>
</feature>
<keyword evidence="1" id="KW-0812">Transmembrane</keyword>
<keyword evidence="1" id="KW-0472">Membrane</keyword>
<proteinExistence type="predicted"/>
<evidence type="ECO:0000313" key="3">
    <source>
        <dbReference type="Proteomes" id="UP001159179"/>
    </source>
</evidence>
<dbReference type="AlphaFoldDB" id="A0AAW6SX73"/>
<reference evidence="2" key="1">
    <citation type="submission" date="2023-03" db="EMBL/GenBank/DDBJ databases">
        <title>Bacterial isolates from washroom surfaces on a university campus.</title>
        <authorList>
            <person name="Holman D.B."/>
            <person name="Gzyl K.E."/>
            <person name="Taheri A.E."/>
        </authorList>
    </citation>
    <scope>NUCLEOTIDE SEQUENCE</scope>
    <source>
        <strain evidence="2">RD03</strain>
    </source>
</reference>
<dbReference type="EMBL" id="JAROYP010000015">
    <property type="protein sequence ID" value="MDH5163464.1"/>
    <property type="molecule type" value="Genomic_DNA"/>
</dbReference>